<dbReference type="InterPro" id="IPR001303">
    <property type="entry name" value="Aldolase_II/adducin_N"/>
</dbReference>
<evidence type="ECO:0000259" key="2">
    <source>
        <dbReference type="SMART" id="SM01007"/>
    </source>
</evidence>
<accession>A0ABT0QAA3</accession>
<dbReference type="RefSeq" id="WP_249713514.1">
    <property type="nucleotide sequence ID" value="NZ_JAMFMB010000053.1"/>
</dbReference>
<dbReference type="InterPro" id="IPR036409">
    <property type="entry name" value="Aldolase_II/adducin_N_sf"/>
</dbReference>
<dbReference type="Proteomes" id="UP001203880">
    <property type="component" value="Unassembled WGS sequence"/>
</dbReference>
<proteinExistence type="inferred from homology"/>
<dbReference type="EMBL" id="JAMFMB010000053">
    <property type="protein sequence ID" value="MCL6286093.1"/>
    <property type="molecule type" value="Genomic_DNA"/>
</dbReference>
<evidence type="ECO:0000313" key="4">
    <source>
        <dbReference type="Proteomes" id="UP001203880"/>
    </source>
</evidence>
<reference evidence="3" key="1">
    <citation type="submission" date="2022-05" db="EMBL/GenBank/DDBJ databases">
        <authorList>
            <person name="Park J.-S."/>
        </authorList>
    </citation>
    <scope>NUCLEOTIDE SEQUENCE</scope>
    <source>
        <strain evidence="3">2012CJ41-6</strain>
    </source>
</reference>
<dbReference type="Pfam" id="PF00596">
    <property type="entry name" value="Aldolase_II"/>
    <property type="match status" value="1"/>
</dbReference>
<evidence type="ECO:0000256" key="1">
    <source>
        <dbReference type="ARBA" id="ARBA00037961"/>
    </source>
</evidence>
<comment type="caution">
    <text evidence="3">The sequence shown here is derived from an EMBL/GenBank/DDBJ whole genome shotgun (WGS) entry which is preliminary data.</text>
</comment>
<keyword evidence="4" id="KW-1185">Reference proteome</keyword>
<dbReference type="InterPro" id="IPR051017">
    <property type="entry name" value="Aldolase-II_Adducin_sf"/>
</dbReference>
<feature type="domain" description="Class II aldolase/adducin N-terminal" evidence="2">
    <location>
        <begin position="25"/>
        <end position="208"/>
    </location>
</feature>
<dbReference type="SUPFAM" id="SSF53639">
    <property type="entry name" value="AraD/HMP-PK domain-like"/>
    <property type="match status" value="1"/>
</dbReference>
<dbReference type="PANTHER" id="PTHR10672">
    <property type="entry name" value="ADDUCIN"/>
    <property type="match status" value="1"/>
</dbReference>
<dbReference type="Gene3D" id="3.40.225.10">
    <property type="entry name" value="Class II aldolase/adducin N-terminal domain"/>
    <property type="match status" value="1"/>
</dbReference>
<name>A0ABT0QAA3_9RHOB</name>
<protein>
    <submittedName>
        <fullName evidence="3">Class II aldolase/adducin family protein</fullName>
    </submittedName>
</protein>
<comment type="similarity">
    <text evidence="1">Belongs to the aldolase class II family.</text>
</comment>
<dbReference type="NCBIfam" id="NF005689">
    <property type="entry name" value="PRK07490.1"/>
    <property type="match status" value="1"/>
</dbReference>
<dbReference type="SMART" id="SM01007">
    <property type="entry name" value="Aldolase_II"/>
    <property type="match status" value="1"/>
</dbReference>
<organism evidence="3 4">
    <name type="scientific">Ruegeria spongiae</name>
    <dbReference type="NCBI Taxonomy" id="2942209"/>
    <lineage>
        <taxon>Bacteria</taxon>
        <taxon>Pseudomonadati</taxon>
        <taxon>Pseudomonadota</taxon>
        <taxon>Alphaproteobacteria</taxon>
        <taxon>Rhodobacterales</taxon>
        <taxon>Roseobacteraceae</taxon>
        <taxon>Ruegeria</taxon>
    </lineage>
</organism>
<gene>
    <name evidence="3" type="ORF">M3P21_21515</name>
</gene>
<evidence type="ECO:0000313" key="3">
    <source>
        <dbReference type="EMBL" id="MCL6286093.1"/>
    </source>
</evidence>
<sequence length="258" mass="28839">MSDTKVKSKQSKTSSEEASFWPERVDLAAAFRWAARFDMHEAVGNHFSLSVNDDGSKFLMNPNLSHFELIRASDLVLVDANDKSLLGQSDVLDATAWGLHGSLHRRCPHIRCAFHLHPTYSTALASLADSRLPPIDQNSMAFYDRVIIDENYGGIALEEEGERCAAMLNDPKIQVMVMGNHGILVVGSSVNETFTRLYYFERAVRNYILAISSGKPLRIVSDEIATKTANGIEKYFKTFNFLAKLRLILDKEGSDYAT</sequence>
<dbReference type="PANTHER" id="PTHR10672:SF3">
    <property type="entry name" value="PROTEIN HU-LI TAI SHAO"/>
    <property type="match status" value="1"/>
</dbReference>